<comment type="subcellular location">
    <subcellularLocation>
        <location evidence="1">Nucleus</location>
    </subcellularLocation>
</comment>
<dbReference type="InterPro" id="IPR005100">
    <property type="entry name" value="NGN-domain"/>
</dbReference>
<dbReference type="Bgee" id="ENSLOCG00000014703">
    <property type="expression patterns" value="Expressed in camera-type eye and 13 other cell types or tissues"/>
</dbReference>
<keyword evidence="10" id="KW-0804">Transcription</keyword>
<dbReference type="InterPro" id="IPR036735">
    <property type="entry name" value="NGN_dom_sf"/>
</dbReference>
<sequence length="851" mass="96198">MSDSEDSDFSDNQSERSSEAEELEENEEEEAQASDKGEEEIEEDEEEYDEEEEEDDDDRPRKKPRHGGFILDEADVDDEYEDEDQWEDGAEDILEKAKKMSNIDHVVLDEDRSGARRLQNLWRDQREEELGEYYMKKYAKSSGGEHFYGGSEELSDDITQQQLLPGVKDPNLWTVKCKIGEERATAIALMRKFIAYQFTDTPLQIKSVVAPEHVKGYIYIEAYKQTHVKSAIEGVGNLRMGFWNQQMVPIKEMTDVLKVVKEVTNLKPKSWVRLKRGLYKDDIAQVDYVEPSQNTISLKMIPRIDFDRIKARMSLKDWFAKRKKFKRPSQRLFDAEKIRALGGEVTTDGDFLIFEGNRYSRKGFLFKSFAMSAVITDGVKPTLSELEKFEDQPEGIDLEVVTETTGKEREHNLQPGDNVEVCEGELINLQGKILSVDGNKITILPKHEDLKDPLEFPAHELRKYFRMGDHVKVIAGRYEGDTGLIVRVEENFVILFSDLTMHELKVLPRDLQLCSETASGVDAGGQHEWGELVQLDPQTVGVIVRLERETFQVLNMHGKVLTVRHQAVNRRKDNRFAVALDSEQNNIHVKDIVKVIDGPHSVRDQNRNIPKNGLTDSSSPRYTGLSEAPSTAQLPQTSPSLLRGNCGLKSQVKMCYRSPVPSSSCLPEFVTEGLWDVTNFTVGGFAPMSPRISSPMHPGGGAVCSCATSSPSPRDESAAEGWAWRRHGAWPRPAGQRSDWTDSPYLTGLLSCRISRTYEFSGLWYIGVVKDATESTARVELHSTCQTISVDRQRLTTVPPAVANDVKVILGEDREATGVLLSIDGEDGIVRMELDEQLKILNLRFLGKLEV</sequence>
<evidence type="ECO:0000256" key="6">
    <source>
        <dbReference type="ARBA" id="ARBA00022553"/>
    </source>
</evidence>
<evidence type="ECO:0000256" key="4">
    <source>
        <dbReference type="ARBA" id="ARBA00021370"/>
    </source>
</evidence>
<dbReference type="InterPro" id="IPR041976">
    <property type="entry name" value="KOW_Spt5_3"/>
</dbReference>
<evidence type="ECO:0000256" key="7">
    <source>
        <dbReference type="ARBA" id="ARBA00022737"/>
    </source>
</evidence>
<dbReference type="Pfam" id="PF03439">
    <property type="entry name" value="Spt5-NGN"/>
    <property type="match status" value="1"/>
</dbReference>
<keyword evidence="11" id="KW-0539">Nucleus</keyword>
<evidence type="ECO:0000313" key="17">
    <source>
        <dbReference type="Proteomes" id="UP000018468"/>
    </source>
</evidence>
<reference evidence="17" key="1">
    <citation type="submission" date="2011-12" db="EMBL/GenBank/DDBJ databases">
        <title>The Draft Genome of Lepisosteus oculatus.</title>
        <authorList>
            <consortium name="The Broad Institute Genome Assembly &amp; Analysis Group"/>
            <consortium name="Computational R&amp;D Group"/>
            <consortium name="and Sequencing Platform"/>
            <person name="Di Palma F."/>
            <person name="Alfoldi J."/>
            <person name="Johnson J."/>
            <person name="Berlin A."/>
            <person name="Gnerre S."/>
            <person name="Jaffe D."/>
            <person name="MacCallum I."/>
            <person name="Young S."/>
            <person name="Walker B.J."/>
            <person name="Lander E.S."/>
            <person name="Lindblad-Toh K."/>
        </authorList>
    </citation>
    <scope>NUCLEOTIDE SEQUENCE [LARGE SCALE GENOMIC DNA]</scope>
</reference>
<keyword evidence="8" id="KW-0805">Transcription regulation</keyword>
<dbReference type="GO" id="GO:0006357">
    <property type="term" value="P:regulation of transcription by RNA polymerase II"/>
    <property type="evidence" value="ECO:0007669"/>
    <property type="project" value="InterPro"/>
</dbReference>
<dbReference type="EMBL" id="AHAT01023818">
    <property type="status" value="NOT_ANNOTATED_CDS"/>
    <property type="molecule type" value="Genomic_DNA"/>
</dbReference>
<dbReference type="InterPro" id="IPR041977">
    <property type="entry name" value="KOW_Spt5_4"/>
</dbReference>
<dbReference type="FunFam" id="2.30.30.30:FF:000016">
    <property type="entry name" value="Transcription elongation factor SPT5"/>
    <property type="match status" value="1"/>
</dbReference>
<reference evidence="16" key="3">
    <citation type="submission" date="2025-09" db="UniProtKB">
        <authorList>
            <consortium name="Ensembl"/>
        </authorList>
    </citation>
    <scope>IDENTIFICATION</scope>
</reference>
<proteinExistence type="inferred from homology"/>
<feature type="domain" description="KOW" evidence="15">
    <location>
        <begin position="799"/>
        <end position="826"/>
    </location>
</feature>
<keyword evidence="5" id="KW-0678">Repressor</keyword>
<evidence type="ECO:0000256" key="11">
    <source>
        <dbReference type="ARBA" id="ARBA00023242"/>
    </source>
</evidence>
<dbReference type="Pfam" id="PF23284">
    <property type="entry name" value="KOW2_Spt5"/>
    <property type="match status" value="1"/>
</dbReference>
<feature type="compositionally biased region" description="Acidic residues" evidence="13">
    <location>
        <begin position="72"/>
        <end position="83"/>
    </location>
</feature>
<feature type="compositionally biased region" description="Polar residues" evidence="13">
    <location>
        <begin position="628"/>
        <end position="639"/>
    </location>
</feature>
<dbReference type="SMART" id="SM00738">
    <property type="entry name" value="NGN"/>
    <property type="match status" value="1"/>
</dbReference>
<dbReference type="Proteomes" id="UP000018468">
    <property type="component" value="Linkage group LG2"/>
</dbReference>
<dbReference type="Pfam" id="PF23042">
    <property type="entry name" value="KOW1_SPT5"/>
    <property type="match status" value="1"/>
</dbReference>
<dbReference type="eggNOG" id="KOG1999">
    <property type="taxonomic scope" value="Eukaryota"/>
</dbReference>
<dbReference type="CDD" id="cd06082">
    <property type="entry name" value="KOW_Spt5_2"/>
    <property type="match status" value="1"/>
</dbReference>
<dbReference type="PANTHER" id="PTHR11125:SF7">
    <property type="entry name" value="TRANSCRIPTION ELONGATION FACTOR SPT5"/>
    <property type="match status" value="1"/>
</dbReference>
<dbReference type="InterPro" id="IPR022581">
    <property type="entry name" value="Spt5_N"/>
</dbReference>
<dbReference type="PANTHER" id="PTHR11125">
    <property type="entry name" value="SUPPRESSOR OF TY 5"/>
    <property type="match status" value="1"/>
</dbReference>
<dbReference type="InterPro" id="IPR005824">
    <property type="entry name" value="KOW"/>
</dbReference>
<dbReference type="GO" id="GO:0003729">
    <property type="term" value="F:mRNA binding"/>
    <property type="evidence" value="ECO:0000318"/>
    <property type="project" value="GO_Central"/>
</dbReference>
<evidence type="ECO:0000313" key="16">
    <source>
        <dbReference type="Ensembl" id="ENSLOCP00000018101.1"/>
    </source>
</evidence>
<feature type="region of interest" description="Disordered" evidence="13">
    <location>
        <begin position="601"/>
        <end position="639"/>
    </location>
</feature>
<evidence type="ECO:0000256" key="5">
    <source>
        <dbReference type="ARBA" id="ARBA00022491"/>
    </source>
</evidence>
<dbReference type="GeneTree" id="ENSGT00440000037640"/>
<dbReference type="InterPro" id="IPR008991">
    <property type="entry name" value="Translation_prot_SH3-like_sf"/>
</dbReference>
<dbReference type="Gene3D" id="2.30.30.30">
    <property type="match status" value="3"/>
</dbReference>
<dbReference type="SMART" id="SM00739">
    <property type="entry name" value="KOW"/>
    <property type="match status" value="4"/>
</dbReference>
<dbReference type="InterPro" id="IPR057936">
    <property type="entry name" value="KOWx_Spt5"/>
</dbReference>
<name>W5NBU2_LEPOC</name>
<dbReference type="FunFam" id="2.30.30.30:FF:000013">
    <property type="entry name" value="Transcription elongation factor SPT5"/>
    <property type="match status" value="1"/>
</dbReference>
<evidence type="ECO:0000256" key="1">
    <source>
        <dbReference type="ARBA" id="ARBA00004123"/>
    </source>
</evidence>
<dbReference type="InterPro" id="IPR006645">
    <property type="entry name" value="NGN-like_dom"/>
</dbReference>
<evidence type="ECO:0000259" key="14">
    <source>
        <dbReference type="SMART" id="SM00738"/>
    </source>
</evidence>
<keyword evidence="7" id="KW-0677">Repeat</keyword>
<feature type="domain" description="NusG-like N-terminal" evidence="14">
    <location>
        <begin position="169"/>
        <end position="260"/>
    </location>
</feature>
<dbReference type="InterPro" id="IPR041973">
    <property type="entry name" value="KOW_Spt5_1"/>
</dbReference>
<evidence type="ECO:0000256" key="10">
    <source>
        <dbReference type="ARBA" id="ARBA00023163"/>
    </source>
</evidence>
<keyword evidence="6" id="KW-0597">Phosphoprotein</keyword>
<dbReference type="EMBL" id="AHAT01023819">
    <property type="status" value="NOT_ANNOTATED_CDS"/>
    <property type="molecule type" value="Genomic_DNA"/>
</dbReference>
<dbReference type="GO" id="GO:0032044">
    <property type="term" value="C:DSIF complex"/>
    <property type="evidence" value="ECO:0000318"/>
    <property type="project" value="GO_Central"/>
</dbReference>
<dbReference type="InterPro" id="IPR039385">
    <property type="entry name" value="NGN_Euk"/>
</dbReference>
<feature type="domain" description="KOW" evidence="15">
    <location>
        <begin position="464"/>
        <end position="491"/>
    </location>
</feature>
<dbReference type="AlphaFoldDB" id="W5NBU2"/>
<dbReference type="CDD" id="cd09888">
    <property type="entry name" value="NGN_Euk"/>
    <property type="match status" value="1"/>
</dbReference>
<evidence type="ECO:0000256" key="12">
    <source>
        <dbReference type="ARBA" id="ARBA00029645"/>
    </source>
</evidence>
<feature type="domain" description="KOW" evidence="15">
    <location>
        <begin position="265"/>
        <end position="292"/>
    </location>
</feature>
<protein>
    <recommendedName>
        <fullName evidence="3">Transcription elongation factor SPT5</fullName>
    </recommendedName>
    <alternativeName>
        <fullName evidence="12">DRB sensitivity-inducing factor large subunit</fullName>
    </alternativeName>
    <alternativeName>
        <fullName evidence="4">Transcription elongation factor spt5</fullName>
    </alternativeName>
</protein>
<dbReference type="CDD" id="cd06086">
    <property type="entry name" value="KOW_Spt5_6"/>
    <property type="match status" value="1"/>
</dbReference>
<dbReference type="InterPro" id="IPR041975">
    <property type="entry name" value="KOW_Spt5_2"/>
</dbReference>
<feature type="region of interest" description="Disordered" evidence="13">
    <location>
        <begin position="1"/>
        <end position="83"/>
    </location>
</feature>
<feature type="compositionally biased region" description="Acidic residues" evidence="13">
    <location>
        <begin position="20"/>
        <end position="57"/>
    </location>
</feature>
<evidence type="ECO:0000256" key="8">
    <source>
        <dbReference type="ARBA" id="ARBA00023015"/>
    </source>
</evidence>
<dbReference type="Pfam" id="PF11942">
    <property type="entry name" value="Spt5_N"/>
    <property type="match status" value="1"/>
</dbReference>
<evidence type="ECO:0000256" key="2">
    <source>
        <dbReference type="ARBA" id="ARBA00006956"/>
    </source>
</evidence>
<organism evidence="16 17">
    <name type="scientific">Lepisosteus oculatus</name>
    <name type="common">Spotted gar</name>
    <dbReference type="NCBI Taxonomy" id="7918"/>
    <lineage>
        <taxon>Eukaryota</taxon>
        <taxon>Metazoa</taxon>
        <taxon>Chordata</taxon>
        <taxon>Craniata</taxon>
        <taxon>Vertebrata</taxon>
        <taxon>Euteleostomi</taxon>
        <taxon>Actinopterygii</taxon>
        <taxon>Neopterygii</taxon>
        <taxon>Holostei</taxon>
        <taxon>Semionotiformes</taxon>
        <taxon>Lepisosteidae</taxon>
        <taxon>Lepisosteus</taxon>
    </lineage>
</organism>
<evidence type="ECO:0000256" key="9">
    <source>
        <dbReference type="ARBA" id="ARBA00023159"/>
    </source>
</evidence>
<dbReference type="InterPro" id="IPR041978">
    <property type="entry name" value="KOW_Spt5_5"/>
</dbReference>
<dbReference type="FunCoup" id="W5NBU2">
    <property type="interactions" value="2155"/>
</dbReference>
<accession>W5NBU2</accession>
<dbReference type="Pfam" id="PF23291">
    <property type="entry name" value="KOW4_SPT5"/>
    <property type="match status" value="1"/>
</dbReference>
<dbReference type="CDD" id="cd06083">
    <property type="entry name" value="KOW_Spt5_3"/>
    <property type="match status" value="1"/>
</dbReference>
<keyword evidence="17" id="KW-1185">Reference proteome</keyword>
<dbReference type="GO" id="GO:0006368">
    <property type="term" value="P:transcription elongation by RNA polymerase II"/>
    <property type="evidence" value="ECO:0000318"/>
    <property type="project" value="GO_Central"/>
</dbReference>
<dbReference type="Ensembl" id="ENSLOCT00000018133.1">
    <property type="protein sequence ID" value="ENSLOCP00000018101.1"/>
    <property type="gene ID" value="ENSLOCG00000014703.1"/>
</dbReference>
<reference evidence="16" key="2">
    <citation type="submission" date="2025-08" db="UniProtKB">
        <authorList>
            <consortium name="Ensembl"/>
        </authorList>
    </citation>
    <scope>IDENTIFICATION</scope>
</reference>
<dbReference type="Pfam" id="PF23290">
    <property type="entry name" value="KOW5_SPT5"/>
    <property type="match status" value="1"/>
</dbReference>
<dbReference type="CDD" id="cd06081">
    <property type="entry name" value="KOW_Spt5_1"/>
    <property type="match status" value="1"/>
</dbReference>
<evidence type="ECO:0000259" key="15">
    <source>
        <dbReference type="SMART" id="SM00739"/>
    </source>
</evidence>
<dbReference type="InterPro" id="IPR039659">
    <property type="entry name" value="SPT5"/>
</dbReference>
<dbReference type="InterPro" id="IPR014722">
    <property type="entry name" value="Rib_uL2_dom2"/>
</dbReference>
<dbReference type="Pfam" id="PF23287">
    <property type="entry name" value="KOW7_SPT5"/>
    <property type="match status" value="1"/>
</dbReference>
<dbReference type="InterPro" id="IPR057934">
    <property type="entry name" value="KOW_Spt5_7"/>
</dbReference>
<dbReference type="SUPFAM" id="SSF50104">
    <property type="entry name" value="Translation proteins SH3-like domain"/>
    <property type="match status" value="1"/>
</dbReference>
<dbReference type="InParanoid" id="W5NBU2"/>
<dbReference type="Gene3D" id="3.30.70.940">
    <property type="entry name" value="NusG, N-terminal domain"/>
    <property type="match status" value="1"/>
</dbReference>
<evidence type="ECO:0000256" key="13">
    <source>
        <dbReference type="SAM" id="MobiDB-lite"/>
    </source>
</evidence>
<dbReference type="FunFam" id="3.30.70.940:FF:000003">
    <property type="entry name" value="Transcription elongation factor SPT5"/>
    <property type="match status" value="1"/>
</dbReference>
<dbReference type="GO" id="GO:0032784">
    <property type="term" value="P:regulation of DNA-templated transcription elongation"/>
    <property type="evidence" value="ECO:0007669"/>
    <property type="project" value="InterPro"/>
</dbReference>
<keyword evidence="9" id="KW-0010">Activator</keyword>
<evidence type="ECO:0000256" key="3">
    <source>
        <dbReference type="ARBA" id="ARBA00020181"/>
    </source>
</evidence>
<dbReference type="Pfam" id="PF23037">
    <property type="entry name" value="KOWx_SPT5"/>
    <property type="match status" value="1"/>
</dbReference>
<feature type="domain" description="KOW" evidence="15">
    <location>
        <begin position="412"/>
        <end position="439"/>
    </location>
</feature>
<comment type="similarity">
    <text evidence="2">Belongs to the SPT5 family.</text>
</comment>
<dbReference type="Pfam" id="PF00467">
    <property type="entry name" value="KOW"/>
    <property type="match status" value="1"/>
</dbReference>
<dbReference type="STRING" id="7918.ENSLOCP00000018101"/>